<dbReference type="KEGG" id="rsu:NHU_00371"/>
<gene>
    <name evidence="1" type="ORF">NHU_00371</name>
</gene>
<evidence type="ECO:0000313" key="2">
    <source>
        <dbReference type="Proteomes" id="UP000064912"/>
    </source>
</evidence>
<proteinExistence type="predicted"/>
<organism evidence="1 2">
    <name type="scientific">Rhodovulum sulfidophilum</name>
    <name type="common">Rhodobacter sulfidophilus</name>
    <dbReference type="NCBI Taxonomy" id="35806"/>
    <lineage>
        <taxon>Bacteria</taxon>
        <taxon>Pseudomonadati</taxon>
        <taxon>Pseudomonadota</taxon>
        <taxon>Alphaproteobacteria</taxon>
        <taxon>Rhodobacterales</taxon>
        <taxon>Paracoccaceae</taxon>
        <taxon>Rhodovulum</taxon>
    </lineage>
</organism>
<dbReference type="eggNOG" id="ENOG502ZS7U">
    <property type="taxonomic scope" value="Bacteria"/>
</dbReference>
<dbReference type="Proteomes" id="UP000064912">
    <property type="component" value="Chromosome"/>
</dbReference>
<dbReference type="EMBL" id="AP014800">
    <property type="protein sequence ID" value="BAQ67542.1"/>
    <property type="molecule type" value="Genomic_DNA"/>
</dbReference>
<evidence type="ECO:0000313" key="1">
    <source>
        <dbReference type="EMBL" id="BAQ67542.1"/>
    </source>
</evidence>
<sequence length="177" mass="19266">MNIHGNTAFAQRIATYSREADMAGIRSPDFEKDVAETGEMGPGARPHGAAAIADIFARHDTTSISPREIDTMAEELRDAGFDDFDFLLGLETYGEKFQSHLVEAIQSAGIEARHPDYTQPMDLISVNRDQLAHARRAGAPTEWREAFLARLEAFQAAAHPAPTGLSTAESLVLARAT</sequence>
<name>A0A0D6AXE3_RHOSU</name>
<accession>A0A0D6AXE3</accession>
<protein>
    <submittedName>
        <fullName evidence="1">Uncharacterized protein</fullName>
    </submittedName>
</protein>
<dbReference type="PATRIC" id="fig|35806.4.peg.380"/>
<reference evidence="1 2" key="1">
    <citation type="submission" date="2015-02" db="EMBL/GenBank/DDBJ databases">
        <title>Genome sequene of Rhodovulum sulfidophilum DSM 2351.</title>
        <authorList>
            <person name="Nagao N."/>
        </authorList>
    </citation>
    <scope>NUCLEOTIDE SEQUENCE [LARGE SCALE GENOMIC DNA]</scope>
    <source>
        <strain evidence="1 2">DSM 2351</strain>
    </source>
</reference>
<dbReference type="AlphaFoldDB" id="A0A0D6AXE3"/>